<protein>
    <submittedName>
        <fullName evidence="2">Uncharacterized protein</fullName>
    </submittedName>
</protein>
<dbReference type="AlphaFoldDB" id="A0A367YPX3"/>
<dbReference type="GO" id="GO:0042393">
    <property type="term" value="F:histone binding"/>
    <property type="evidence" value="ECO:0007669"/>
    <property type="project" value="InterPro"/>
</dbReference>
<dbReference type="OrthoDB" id="2420608at2759"/>
<dbReference type="GO" id="GO:0046982">
    <property type="term" value="F:protein heterodimerization activity"/>
    <property type="evidence" value="ECO:0007669"/>
    <property type="project" value="InterPro"/>
</dbReference>
<feature type="compositionally biased region" description="Acidic residues" evidence="1">
    <location>
        <begin position="44"/>
        <end position="56"/>
    </location>
</feature>
<organism evidence="2 3">
    <name type="scientific">Candida viswanathii</name>
    <dbReference type="NCBI Taxonomy" id="5486"/>
    <lineage>
        <taxon>Eukaryota</taxon>
        <taxon>Fungi</taxon>
        <taxon>Dikarya</taxon>
        <taxon>Ascomycota</taxon>
        <taxon>Saccharomycotina</taxon>
        <taxon>Pichiomycetes</taxon>
        <taxon>Debaryomycetaceae</taxon>
        <taxon>Candida/Lodderomyces clade</taxon>
        <taxon>Candida</taxon>
    </lineage>
</organism>
<feature type="region of interest" description="Disordered" evidence="1">
    <location>
        <begin position="299"/>
        <end position="367"/>
    </location>
</feature>
<dbReference type="STRING" id="5486.A0A367YPX3"/>
<feature type="compositionally biased region" description="Basic and acidic residues" evidence="1">
    <location>
        <begin position="299"/>
        <end position="328"/>
    </location>
</feature>
<feature type="compositionally biased region" description="Acidic residues" evidence="1">
    <location>
        <begin position="272"/>
        <end position="283"/>
    </location>
</feature>
<dbReference type="Proteomes" id="UP000253472">
    <property type="component" value="Unassembled WGS sequence"/>
</dbReference>
<gene>
    <name evidence="2" type="ORF">Cantr_02417</name>
</gene>
<feature type="compositionally biased region" description="Basic and acidic residues" evidence="1">
    <location>
        <begin position="10"/>
        <end position="27"/>
    </location>
</feature>
<proteinExistence type="predicted"/>
<sequence length="617" mass="70871">MHGPRNLYNELHKLREDQHVANSHEPHTEEDDSEVENIENVIYSDDEAYYDDDDNGGPDRESRLKRDRELSQLMSASMTEDQLRRKYKQLEDESLRRFWKRNQEIFLKYSTIDDAMESDEIDLVTGEIVTNNGHLERLYGNGSSESGLKGNIWRTDYNRYLRDLESMYDVRKDTGKGKKKKDTRMIKKLDLFSGRLGRLEKDTSVMKFSPTKGKVPSGLDREESPTKKRRLGIEIYADESGEEDDDNVAYSESDEESYVESGTETPEIEGPLYDESEDEDEDDTGELYYESLIVNDRNKPLRSSKMDKTNLLPPEHDNAEPEHSRRVLSETQSIRESTPLLPPPPSSSETEDFPTSSSEEPQPVSRRKLSFDEEYHIIEDPILYLFPTTQEQEHPKSIKIYRCAFKKTCKYCTGNKKLYESHLLSLHSFQLYKLGYPISNPYQPTSSSSISSSEDKIDVDLIGLLTDFPQKLHLDLPRISYSCNTPLASSSTHQKCQKFYMTSQELEEHKMKLDDCSAKSLVLFCPILGCEYMTDCGYADWRTHMIEQGHAVPVPPIPGDTIVTAGTVKQEKRTRIALEVSRKVNVGVPKFKETDGRKVELKFIEAGSDPSIDELFN</sequence>
<dbReference type="InterPro" id="IPR018465">
    <property type="entry name" value="Scm3/HJURP"/>
</dbReference>
<accession>A0A367YPX3</accession>
<reference evidence="2 3" key="1">
    <citation type="submission" date="2018-06" db="EMBL/GenBank/DDBJ databases">
        <title>Whole genome sequencing of Candida tropicalis (genome annotated by CSBL at Korea University).</title>
        <authorList>
            <person name="Ahn J."/>
        </authorList>
    </citation>
    <scope>NUCLEOTIDE SEQUENCE [LARGE SCALE GENOMIC DNA]</scope>
    <source>
        <strain evidence="2 3">ATCC 20962</strain>
    </source>
</reference>
<keyword evidence="3" id="KW-1185">Reference proteome</keyword>
<feature type="region of interest" description="Disordered" evidence="1">
    <location>
        <begin position="1"/>
        <end position="66"/>
    </location>
</feature>
<evidence type="ECO:0000313" key="2">
    <source>
        <dbReference type="EMBL" id="RCK67062.1"/>
    </source>
</evidence>
<feature type="compositionally biased region" description="Basic and acidic residues" evidence="1">
    <location>
        <begin position="57"/>
        <end position="66"/>
    </location>
</feature>
<dbReference type="Gene3D" id="1.10.20.10">
    <property type="entry name" value="Histone, subunit A"/>
    <property type="match status" value="1"/>
</dbReference>
<name>A0A367YPX3_9ASCO</name>
<evidence type="ECO:0000256" key="1">
    <source>
        <dbReference type="SAM" id="MobiDB-lite"/>
    </source>
</evidence>
<feature type="compositionally biased region" description="Acidic residues" evidence="1">
    <location>
        <begin position="236"/>
        <end position="258"/>
    </location>
</feature>
<dbReference type="GO" id="GO:0005634">
    <property type="term" value="C:nucleus"/>
    <property type="evidence" value="ECO:0007669"/>
    <property type="project" value="InterPro"/>
</dbReference>
<feature type="region of interest" description="Disordered" evidence="1">
    <location>
        <begin position="203"/>
        <end position="283"/>
    </location>
</feature>
<dbReference type="InterPro" id="IPR009072">
    <property type="entry name" value="Histone-fold"/>
</dbReference>
<dbReference type="Pfam" id="PF10384">
    <property type="entry name" value="Scm3"/>
    <property type="match status" value="1"/>
</dbReference>
<dbReference type="EMBL" id="QLNQ01000001">
    <property type="protein sequence ID" value="RCK67062.1"/>
    <property type="molecule type" value="Genomic_DNA"/>
</dbReference>
<feature type="compositionally biased region" description="Acidic residues" evidence="1">
    <location>
        <begin position="28"/>
        <end position="37"/>
    </location>
</feature>
<evidence type="ECO:0000313" key="3">
    <source>
        <dbReference type="Proteomes" id="UP000253472"/>
    </source>
</evidence>
<comment type="caution">
    <text evidence="2">The sequence shown here is derived from an EMBL/GenBank/DDBJ whole genome shotgun (WGS) entry which is preliminary data.</text>
</comment>